<dbReference type="SUPFAM" id="SSF54593">
    <property type="entry name" value="Glyoxalase/Bleomycin resistance protein/Dihydroxybiphenyl dioxygenase"/>
    <property type="match status" value="1"/>
</dbReference>
<evidence type="ECO:0000313" key="3">
    <source>
        <dbReference type="Proteomes" id="UP000216451"/>
    </source>
</evidence>
<reference evidence="2 3" key="1">
    <citation type="journal article" date="2017" name="BMC Genomics">
        <title>Comparative genomic and phylogenomic analyses of the Bifidobacteriaceae family.</title>
        <authorList>
            <person name="Lugli G.A."/>
            <person name="Milani C."/>
            <person name="Turroni F."/>
            <person name="Duranti S."/>
            <person name="Mancabelli L."/>
            <person name="Mangifesta M."/>
            <person name="Ferrario C."/>
            <person name="Modesto M."/>
            <person name="Mattarelli P."/>
            <person name="Jiri K."/>
            <person name="van Sinderen D."/>
            <person name="Ventura M."/>
        </authorList>
    </citation>
    <scope>NUCLEOTIDE SEQUENCE [LARGE SCALE GENOMIC DNA]</scope>
    <source>
        <strain evidence="2 3">LMG 28769</strain>
    </source>
</reference>
<protein>
    <submittedName>
        <fullName evidence="2">3-demethylubiquinone-9 3-methyltransferase</fullName>
    </submittedName>
</protein>
<proteinExistence type="predicted"/>
<evidence type="ECO:0000259" key="1">
    <source>
        <dbReference type="Pfam" id="PF06983"/>
    </source>
</evidence>
<sequence>MTGKIAKMQTCLWFDGQAEEAVQYYTSIFKDSEVTRTQYYTTAGQEIHGKPPYSVMTVEFSLNGMNFIALNGGPEFKFSEAISIVVNCDSQEDIDYYWDRLSEGGDKSAQVCGWLKDKYGLSWQIAPTELPLWIDDPHSDATKRVMETFMKMSKLDIATLHRAYLGE</sequence>
<dbReference type="GO" id="GO:0032259">
    <property type="term" value="P:methylation"/>
    <property type="evidence" value="ECO:0007669"/>
    <property type="project" value="UniProtKB-KW"/>
</dbReference>
<dbReference type="Pfam" id="PF06983">
    <property type="entry name" value="3-dmu-9_3-mt"/>
    <property type="match status" value="1"/>
</dbReference>
<feature type="domain" description="PhnB-like" evidence="1">
    <location>
        <begin position="7"/>
        <end position="125"/>
    </location>
</feature>
<name>A0A261G2V5_9BIFI</name>
<keyword evidence="3" id="KW-1185">Reference proteome</keyword>
<dbReference type="Proteomes" id="UP000216451">
    <property type="component" value="Unassembled WGS sequence"/>
</dbReference>
<dbReference type="CDD" id="cd06588">
    <property type="entry name" value="PhnB_like"/>
    <property type="match status" value="1"/>
</dbReference>
<dbReference type="InterPro" id="IPR029068">
    <property type="entry name" value="Glyas_Bleomycin-R_OHBP_Dase"/>
</dbReference>
<organism evidence="2 3">
    <name type="scientific">Bifidobacterium aquikefiri</name>
    <dbReference type="NCBI Taxonomy" id="1653207"/>
    <lineage>
        <taxon>Bacteria</taxon>
        <taxon>Bacillati</taxon>
        <taxon>Actinomycetota</taxon>
        <taxon>Actinomycetes</taxon>
        <taxon>Bifidobacteriales</taxon>
        <taxon>Bifidobacteriaceae</taxon>
        <taxon>Bifidobacterium</taxon>
    </lineage>
</organism>
<dbReference type="RefSeq" id="WP_094694812.1">
    <property type="nucleotide sequence ID" value="NZ_JBDNSG010000017.1"/>
</dbReference>
<dbReference type="GeneID" id="98296399"/>
<dbReference type="PIRSF" id="PIRSF021700">
    <property type="entry name" value="3_dmu_93_MTrfase"/>
    <property type="match status" value="1"/>
</dbReference>
<keyword evidence="2" id="KW-0830">Ubiquinone</keyword>
<dbReference type="InterPro" id="IPR028973">
    <property type="entry name" value="PhnB-like"/>
</dbReference>
<dbReference type="Gene3D" id="3.10.180.10">
    <property type="entry name" value="2,3-Dihydroxybiphenyl 1,2-Dioxygenase, domain 1"/>
    <property type="match status" value="1"/>
</dbReference>
<keyword evidence="2" id="KW-0808">Transferase</keyword>
<evidence type="ECO:0000313" key="2">
    <source>
        <dbReference type="EMBL" id="OZG65565.1"/>
    </source>
</evidence>
<comment type="caution">
    <text evidence="2">The sequence shown here is derived from an EMBL/GenBank/DDBJ whole genome shotgun (WGS) entry which is preliminary data.</text>
</comment>
<dbReference type="GO" id="GO:0008168">
    <property type="term" value="F:methyltransferase activity"/>
    <property type="evidence" value="ECO:0007669"/>
    <property type="project" value="UniProtKB-KW"/>
</dbReference>
<dbReference type="EMBL" id="MWXA01000008">
    <property type="protein sequence ID" value="OZG65565.1"/>
    <property type="molecule type" value="Genomic_DNA"/>
</dbReference>
<accession>A0A261G2V5</accession>
<dbReference type="PANTHER" id="PTHR33990:SF2">
    <property type="entry name" value="PHNB-LIKE DOMAIN-CONTAINING PROTEIN"/>
    <property type="match status" value="1"/>
</dbReference>
<dbReference type="InterPro" id="IPR009725">
    <property type="entry name" value="3_dmu_93_MTrfase"/>
</dbReference>
<dbReference type="PANTHER" id="PTHR33990">
    <property type="entry name" value="PROTEIN YJDN-RELATED"/>
    <property type="match status" value="1"/>
</dbReference>
<dbReference type="AlphaFoldDB" id="A0A261G2V5"/>
<keyword evidence="2" id="KW-0489">Methyltransferase</keyword>
<gene>
    <name evidence="2" type="ORF">BAQU_1748</name>
</gene>
<dbReference type="OrthoDB" id="9806473at2"/>